<dbReference type="InterPro" id="IPR046350">
    <property type="entry name" value="Cystatin_sf"/>
</dbReference>
<comment type="similarity">
    <text evidence="3">Belongs to the SPP2 family.</text>
</comment>
<keyword evidence="8" id="KW-1015">Disulfide bond</keyword>
<keyword evidence="11" id="KW-1185">Reference proteome</keyword>
<keyword evidence="5" id="KW-0964">Secreted</keyword>
<evidence type="ECO:0000313" key="10">
    <source>
        <dbReference type="Ensembl" id="ENSSVLP00005027266.1"/>
    </source>
</evidence>
<sequence length="236" mass="25759">IILPRMGTALKVLVLVLGMDYWPCWGFPVYDYDSASLREALSAAMAKVNSRSLSPYLFRAFRSSLKRVNVLDEDNVIMDLEFGIRETTCTRDSGADPSTCAFQRGHYMPAAACRGTVQLSARQVQETWVHCHWPSTSESDSSEEVGLPLVSFQTSLLGAGGPVVGRVAGQGSSASAGLGRGNLPGRQDHCPHLCVFQAFFILPPSPSLSLFPSSLRFSHPEVWDLVLKRPLAALQF</sequence>
<protein>
    <recommendedName>
        <fullName evidence="4">Secreted phosphoprotein 24</fullName>
    </recommendedName>
    <alternativeName>
        <fullName evidence="9">Secreted phosphoprotein 2</fullName>
    </alternativeName>
</protein>
<evidence type="ECO:0000256" key="5">
    <source>
        <dbReference type="ARBA" id="ARBA00022525"/>
    </source>
</evidence>
<evidence type="ECO:0000313" key="11">
    <source>
        <dbReference type="Proteomes" id="UP000694564"/>
    </source>
</evidence>
<dbReference type="Pfam" id="PF07448">
    <property type="entry name" value="Spp-24"/>
    <property type="match status" value="1"/>
</dbReference>
<dbReference type="InterPro" id="IPR010892">
    <property type="entry name" value="Spp-24"/>
</dbReference>
<dbReference type="Gene3D" id="3.10.450.10">
    <property type="match status" value="1"/>
</dbReference>
<dbReference type="PANTHER" id="PTHR15444:SF4">
    <property type="entry name" value="SECRETED PHOSPHOPROTEIN 24"/>
    <property type="match status" value="1"/>
</dbReference>
<reference evidence="10" key="2">
    <citation type="submission" date="2025-09" db="UniProtKB">
        <authorList>
            <consortium name="Ensembl"/>
        </authorList>
    </citation>
    <scope>IDENTIFICATION</scope>
</reference>
<dbReference type="AlphaFoldDB" id="A0A8D2JQW2"/>
<evidence type="ECO:0000256" key="3">
    <source>
        <dbReference type="ARBA" id="ARBA00008576"/>
    </source>
</evidence>
<keyword evidence="6" id="KW-0597">Phosphoprotein</keyword>
<keyword evidence="7" id="KW-0732">Signal</keyword>
<organism evidence="10 11">
    <name type="scientific">Sciurus vulgaris</name>
    <name type="common">Eurasian red squirrel</name>
    <dbReference type="NCBI Taxonomy" id="55149"/>
    <lineage>
        <taxon>Eukaryota</taxon>
        <taxon>Metazoa</taxon>
        <taxon>Chordata</taxon>
        <taxon>Craniata</taxon>
        <taxon>Vertebrata</taxon>
        <taxon>Euteleostomi</taxon>
        <taxon>Mammalia</taxon>
        <taxon>Eutheria</taxon>
        <taxon>Euarchontoglires</taxon>
        <taxon>Glires</taxon>
        <taxon>Rodentia</taxon>
        <taxon>Sciuromorpha</taxon>
        <taxon>Sciuridae</taxon>
        <taxon>Sciurinae</taxon>
        <taxon>Sciurini</taxon>
        <taxon>Sciurus</taxon>
    </lineage>
</organism>
<evidence type="ECO:0000256" key="4">
    <source>
        <dbReference type="ARBA" id="ARBA00020365"/>
    </source>
</evidence>
<dbReference type="Proteomes" id="UP000694564">
    <property type="component" value="Chromosome 3"/>
</dbReference>
<dbReference type="PANTHER" id="PTHR15444">
    <property type="entry name" value="SECRETED PHOSPHOPROTEIN 24"/>
    <property type="match status" value="1"/>
</dbReference>
<dbReference type="GeneTree" id="ENSGT00390000009001"/>
<evidence type="ECO:0000256" key="9">
    <source>
        <dbReference type="ARBA" id="ARBA00029627"/>
    </source>
</evidence>
<evidence type="ECO:0000256" key="2">
    <source>
        <dbReference type="ARBA" id="ARBA00004613"/>
    </source>
</evidence>
<evidence type="ECO:0000256" key="1">
    <source>
        <dbReference type="ARBA" id="ARBA00002371"/>
    </source>
</evidence>
<proteinExistence type="inferred from homology"/>
<dbReference type="GO" id="GO:0046849">
    <property type="term" value="P:bone remodeling"/>
    <property type="evidence" value="ECO:0007669"/>
    <property type="project" value="InterPro"/>
</dbReference>
<dbReference type="SUPFAM" id="SSF54403">
    <property type="entry name" value="Cystatin/monellin"/>
    <property type="match status" value="1"/>
</dbReference>
<evidence type="ECO:0000256" key="8">
    <source>
        <dbReference type="ARBA" id="ARBA00023157"/>
    </source>
</evidence>
<evidence type="ECO:0000256" key="7">
    <source>
        <dbReference type="ARBA" id="ARBA00022729"/>
    </source>
</evidence>
<comment type="subcellular location">
    <subcellularLocation>
        <location evidence="2">Secreted</location>
    </subcellularLocation>
</comment>
<dbReference type="Ensembl" id="ENSSVLT00005030307.1">
    <property type="protein sequence ID" value="ENSSVLP00005027266.1"/>
    <property type="gene ID" value="ENSSVLG00005021538.1"/>
</dbReference>
<reference evidence="10" key="1">
    <citation type="submission" date="2025-08" db="UniProtKB">
        <authorList>
            <consortium name="Ensembl"/>
        </authorList>
    </citation>
    <scope>IDENTIFICATION</scope>
</reference>
<comment type="function">
    <text evidence="1">Could coordinate an aspect of bone turnover.</text>
</comment>
<accession>A0A8D2JQW2</accession>
<dbReference type="GO" id="GO:0005576">
    <property type="term" value="C:extracellular region"/>
    <property type="evidence" value="ECO:0007669"/>
    <property type="project" value="UniProtKB-SubCell"/>
</dbReference>
<evidence type="ECO:0000256" key="6">
    <source>
        <dbReference type="ARBA" id="ARBA00022553"/>
    </source>
</evidence>
<name>A0A8D2JQW2_SCIVU</name>